<keyword evidence="2" id="KW-0812">Transmembrane</keyword>
<evidence type="ECO:0000313" key="3">
    <source>
        <dbReference type="EMBL" id="CAG2210775.1"/>
    </source>
</evidence>
<feature type="transmembrane region" description="Helical" evidence="2">
    <location>
        <begin position="236"/>
        <end position="259"/>
    </location>
</feature>
<gene>
    <name evidence="3" type="ORF">MEDL_24844</name>
</gene>
<accession>A0A8S3RP38</accession>
<proteinExistence type="predicted"/>
<evidence type="ECO:0000256" key="2">
    <source>
        <dbReference type="SAM" id="Phobius"/>
    </source>
</evidence>
<comment type="caution">
    <text evidence="3">The sequence shown here is derived from an EMBL/GenBank/DDBJ whole genome shotgun (WGS) entry which is preliminary data.</text>
</comment>
<protein>
    <submittedName>
        <fullName evidence="3">Uncharacterized protein</fullName>
    </submittedName>
</protein>
<organism evidence="3 4">
    <name type="scientific">Mytilus edulis</name>
    <name type="common">Blue mussel</name>
    <dbReference type="NCBI Taxonomy" id="6550"/>
    <lineage>
        <taxon>Eukaryota</taxon>
        <taxon>Metazoa</taxon>
        <taxon>Spiralia</taxon>
        <taxon>Lophotrochozoa</taxon>
        <taxon>Mollusca</taxon>
        <taxon>Bivalvia</taxon>
        <taxon>Autobranchia</taxon>
        <taxon>Pteriomorphia</taxon>
        <taxon>Mytilida</taxon>
        <taxon>Mytiloidea</taxon>
        <taxon>Mytilidae</taxon>
        <taxon>Mytilinae</taxon>
        <taxon>Mytilus</taxon>
    </lineage>
</organism>
<dbReference type="EMBL" id="CAJPWZ010001244">
    <property type="protein sequence ID" value="CAG2210775.1"/>
    <property type="molecule type" value="Genomic_DNA"/>
</dbReference>
<feature type="region of interest" description="Disordered" evidence="1">
    <location>
        <begin position="263"/>
        <end position="290"/>
    </location>
</feature>
<evidence type="ECO:0000256" key="1">
    <source>
        <dbReference type="SAM" id="MobiDB-lite"/>
    </source>
</evidence>
<keyword evidence="2" id="KW-1133">Transmembrane helix</keyword>
<evidence type="ECO:0000313" key="4">
    <source>
        <dbReference type="Proteomes" id="UP000683360"/>
    </source>
</evidence>
<keyword evidence="4" id="KW-1185">Reference proteome</keyword>
<feature type="compositionally biased region" description="Basic and acidic residues" evidence="1">
    <location>
        <begin position="276"/>
        <end position="290"/>
    </location>
</feature>
<dbReference type="AlphaFoldDB" id="A0A8S3RP38"/>
<sequence>MSTGPYITPLEIVILLNILNLFIVVKHHEYDTRIRYLDEYTANISCRNNSQIQIKNIDVQEEETICRKNTCYLNSIDKHSVQDNCNEYVTTIRYSDEYTANISCGNTSQIQIQTIDIQEEENACRKSTTVVRFVESLKEIVDSEAGEQIHTSCWDISKSVRIECETQFLVGDIKLSFEPKYKTDCKEKAIETDLNNVCRYNFNKSEQCYYSVFERLNKSDDCYDFTKNVSVKYSCVGIAAGVSGGVILTIIVMVVICLIKRSKPGKQEASSSNDNKAFDELQNDDKSQQK</sequence>
<dbReference type="OrthoDB" id="10264498at2759"/>
<keyword evidence="2" id="KW-0472">Membrane</keyword>
<reference evidence="3" key="1">
    <citation type="submission" date="2021-03" db="EMBL/GenBank/DDBJ databases">
        <authorList>
            <person name="Bekaert M."/>
        </authorList>
    </citation>
    <scope>NUCLEOTIDE SEQUENCE</scope>
</reference>
<dbReference type="Proteomes" id="UP000683360">
    <property type="component" value="Unassembled WGS sequence"/>
</dbReference>
<name>A0A8S3RP38_MYTED</name>